<dbReference type="RefSeq" id="XP_035887019.1">
    <property type="nucleotide sequence ID" value="XM_036031126.1"/>
</dbReference>
<proteinExistence type="predicted"/>
<evidence type="ECO:0000313" key="2">
    <source>
        <dbReference type="RefSeq" id="XP_035887019.1"/>
    </source>
</evidence>
<evidence type="ECO:0000313" key="1">
    <source>
        <dbReference type="Proteomes" id="UP000504628"/>
    </source>
</evidence>
<reference evidence="2" key="1">
    <citation type="submission" date="2025-08" db="UniProtKB">
        <authorList>
            <consortium name="RefSeq"/>
        </authorList>
    </citation>
    <scope>IDENTIFICATION</scope>
    <source>
        <tissue evidence="2">Muscle</tissue>
    </source>
</reference>
<sequence length="81" mass="8978">MLGCALLKVQLRELLTCLELEIAWSLVEWHPEVEARCVSCARHPPLDGLAASRRAARTRTLSLRFLRSSSPPPSDGISPLK</sequence>
<accession>A0A7E6E6W6</accession>
<gene>
    <name evidence="2" type="primary">CHCHD7</name>
</gene>
<name>A0A7E6E6W6_9CHIR</name>
<keyword evidence="1" id="KW-1185">Reference proteome</keyword>
<dbReference type="AlphaFoldDB" id="A0A7E6E6W6"/>
<dbReference type="CTD" id="79145"/>
<organism evidence="1 2">
    <name type="scientific">Phyllostomus discolor</name>
    <name type="common">pale spear-nosed bat</name>
    <dbReference type="NCBI Taxonomy" id="89673"/>
    <lineage>
        <taxon>Eukaryota</taxon>
        <taxon>Metazoa</taxon>
        <taxon>Chordata</taxon>
        <taxon>Craniata</taxon>
        <taxon>Vertebrata</taxon>
        <taxon>Euteleostomi</taxon>
        <taxon>Mammalia</taxon>
        <taxon>Eutheria</taxon>
        <taxon>Laurasiatheria</taxon>
        <taxon>Chiroptera</taxon>
        <taxon>Yangochiroptera</taxon>
        <taxon>Phyllostomidae</taxon>
        <taxon>Phyllostominae</taxon>
        <taxon>Phyllostomus</taxon>
    </lineage>
</organism>
<protein>
    <submittedName>
        <fullName evidence="2">Coiled-coil-helix-coiled-coil-helix domain-containing protein 7 isoform X3</fullName>
    </submittedName>
</protein>
<dbReference type="Proteomes" id="UP000504628">
    <property type="component" value="Chromosome 7"/>
</dbReference>
<dbReference type="GeneID" id="114514621"/>